<protein>
    <submittedName>
        <fullName evidence="1">Actin- protein 6</fullName>
    </submittedName>
</protein>
<dbReference type="Gene3D" id="3.90.640.10">
    <property type="entry name" value="Actin, Chain A, domain 4"/>
    <property type="match status" value="1"/>
</dbReference>
<accession>A0A9W7Y1L7</accession>
<dbReference type="InterPro" id="IPR004000">
    <property type="entry name" value="Actin"/>
</dbReference>
<name>A0A9W7Y1L7_9FUNG</name>
<dbReference type="Gene3D" id="3.30.420.40">
    <property type="match status" value="2"/>
</dbReference>
<keyword evidence="2" id="KW-1185">Reference proteome</keyword>
<comment type="caution">
    <text evidence="1">The sequence shown here is derived from an EMBL/GenBank/DDBJ whole genome shotgun (WGS) entry which is preliminary data.</text>
</comment>
<dbReference type="Pfam" id="PF00022">
    <property type="entry name" value="Actin"/>
    <property type="match status" value="1"/>
</dbReference>
<dbReference type="PANTHER" id="PTHR11937">
    <property type="entry name" value="ACTIN"/>
    <property type="match status" value="1"/>
</dbReference>
<gene>
    <name evidence="1" type="primary">ARP6_2</name>
    <name evidence="1" type="ORF">LPJ61_005939</name>
</gene>
<dbReference type="OrthoDB" id="408728at2759"/>
<evidence type="ECO:0000313" key="1">
    <source>
        <dbReference type="EMBL" id="KAJ1722344.1"/>
    </source>
</evidence>
<dbReference type="InterPro" id="IPR043129">
    <property type="entry name" value="ATPase_NBD"/>
</dbReference>
<reference evidence="1" key="1">
    <citation type="submission" date="2022-07" db="EMBL/GenBank/DDBJ databases">
        <title>Phylogenomic reconstructions and comparative analyses of Kickxellomycotina fungi.</title>
        <authorList>
            <person name="Reynolds N.K."/>
            <person name="Stajich J.E."/>
            <person name="Barry K."/>
            <person name="Grigoriev I.V."/>
            <person name="Crous P."/>
            <person name="Smith M.E."/>
        </authorList>
    </citation>
    <scope>NUCLEOTIDE SEQUENCE</scope>
    <source>
        <strain evidence="1">BCRC 34381</strain>
    </source>
</reference>
<dbReference type="AlphaFoldDB" id="A0A9W7Y1L7"/>
<dbReference type="SUPFAM" id="SSF53067">
    <property type="entry name" value="Actin-like ATPase domain"/>
    <property type="match status" value="1"/>
</dbReference>
<evidence type="ECO:0000313" key="2">
    <source>
        <dbReference type="Proteomes" id="UP001143981"/>
    </source>
</evidence>
<proteinExistence type="predicted"/>
<organism evidence="1 2">
    <name type="scientific">Coemansia biformis</name>
    <dbReference type="NCBI Taxonomy" id="1286918"/>
    <lineage>
        <taxon>Eukaryota</taxon>
        <taxon>Fungi</taxon>
        <taxon>Fungi incertae sedis</taxon>
        <taxon>Zoopagomycota</taxon>
        <taxon>Kickxellomycotina</taxon>
        <taxon>Kickxellomycetes</taxon>
        <taxon>Kickxellales</taxon>
        <taxon>Kickxellaceae</taxon>
        <taxon>Coemansia</taxon>
    </lineage>
</organism>
<dbReference type="EMBL" id="JANBOI010002366">
    <property type="protein sequence ID" value="KAJ1722344.1"/>
    <property type="molecule type" value="Genomic_DNA"/>
</dbReference>
<sequence>DFDRELDAARANRSRIGVEYVLPDLATRRRGFVRAAGDDVAGAQVLPLGNERFAVPEALFHPSDVGLEQGGVHAAVAQAVAACDEALRGVLCANIVLTGGSAALPGFRERLEREVQALVPHRVRIATPADPARWAWHGGCALAAQPDAATRWRVSRAQYEEMGAERTIAHFAALA</sequence>
<feature type="non-terminal residue" evidence="1">
    <location>
        <position position="1"/>
    </location>
</feature>
<dbReference type="Proteomes" id="UP001143981">
    <property type="component" value="Unassembled WGS sequence"/>
</dbReference>